<evidence type="ECO:0000313" key="2">
    <source>
        <dbReference type="EMBL" id="RZS29773.1"/>
    </source>
</evidence>
<keyword evidence="2" id="KW-0808">Transferase</keyword>
<dbReference type="GO" id="GO:0008168">
    <property type="term" value="F:methyltransferase activity"/>
    <property type="evidence" value="ECO:0007669"/>
    <property type="project" value="UniProtKB-KW"/>
</dbReference>
<name>A0A4Q7KBN7_9PSEU</name>
<dbReference type="EMBL" id="SGWQ01000018">
    <property type="protein sequence ID" value="RZS29773.1"/>
    <property type="molecule type" value="Genomic_DNA"/>
</dbReference>
<comment type="caution">
    <text evidence="2">The sequence shown here is derived from an EMBL/GenBank/DDBJ whole genome shotgun (WGS) entry which is preliminary data.</text>
</comment>
<accession>A0A4Q7KBN7</accession>
<keyword evidence="2" id="KW-0489">Methyltransferase</keyword>
<dbReference type="InterPro" id="IPR041698">
    <property type="entry name" value="Methyltransf_25"/>
</dbReference>
<dbReference type="RefSeq" id="WP_207222892.1">
    <property type="nucleotide sequence ID" value="NZ_SGWQ01000018.1"/>
</dbReference>
<keyword evidence="3" id="KW-1185">Reference proteome</keyword>
<dbReference type="CDD" id="cd02440">
    <property type="entry name" value="AdoMet_MTases"/>
    <property type="match status" value="1"/>
</dbReference>
<dbReference type="Proteomes" id="UP000294257">
    <property type="component" value="Unassembled WGS sequence"/>
</dbReference>
<feature type="domain" description="Methyltransferase" evidence="1">
    <location>
        <begin position="52"/>
        <end position="149"/>
    </location>
</feature>
<sequence>MTVAITTAEALAWQDSWDLQAEAYLPGREDAFTVMCELAGELHARAPGPPRVLDLAGGTGSIALRVSRRLPDADVTLADVDPVLLAIARASLPAGTRIAEADLDSPQWTDALPHDRYDLVGVSAALHCLPSDRQREVYAEIHSVLAPGGLLCHADQVTDAERLPAAPPALTWAQWWAEIERDPVLGGHPRTERPSADAYQETAWHLDAIRAAGFAHVDVVWRHRTSVMITATT</sequence>
<dbReference type="GO" id="GO:0032259">
    <property type="term" value="P:methylation"/>
    <property type="evidence" value="ECO:0007669"/>
    <property type="project" value="UniProtKB-KW"/>
</dbReference>
<dbReference type="InterPro" id="IPR029063">
    <property type="entry name" value="SAM-dependent_MTases_sf"/>
</dbReference>
<gene>
    <name evidence="2" type="ORF">EV193_11827</name>
</gene>
<dbReference type="SUPFAM" id="SSF53335">
    <property type="entry name" value="S-adenosyl-L-methionine-dependent methyltransferases"/>
    <property type="match status" value="1"/>
</dbReference>
<organism evidence="2 3">
    <name type="scientific">Herbihabitans rhizosphaerae</name>
    <dbReference type="NCBI Taxonomy" id="1872711"/>
    <lineage>
        <taxon>Bacteria</taxon>
        <taxon>Bacillati</taxon>
        <taxon>Actinomycetota</taxon>
        <taxon>Actinomycetes</taxon>
        <taxon>Pseudonocardiales</taxon>
        <taxon>Pseudonocardiaceae</taxon>
        <taxon>Herbihabitans</taxon>
    </lineage>
</organism>
<dbReference type="Pfam" id="PF13649">
    <property type="entry name" value="Methyltransf_25"/>
    <property type="match status" value="1"/>
</dbReference>
<dbReference type="AlphaFoldDB" id="A0A4Q7KBN7"/>
<dbReference type="Gene3D" id="3.40.50.150">
    <property type="entry name" value="Vaccinia Virus protein VP39"/>
    <property type="match status" value="1"/>
</dbReference>
<evidence type="ECO:0000313" key="3">
    <source>
        <dbReference type="Proteomes" id="UP000294257"/>
    </source>
</evidence>
<protein>
    <submittedName>
        <fullName evidence="2">Methyltransferase family protein</fullName>
    </submittedName>
</protein>
<reference evidence="2 3" key="1">
    <citation type="submission" date="2019-02" db="EMBL/GenBank/DDBJ databases">
        <title>Genomic Encyclopedia of Type Strains, Phase IV (KMG-IV): sequencing the most valuable type-strain genomes for metagenomic binning, comparative biology and taxonomic classification.</title>
        <authorList>
            <person name="Goeker M."/>
        </authorList>
    </citation>
    <scope>NUCLEOTIDE SEQUENCE [LARGE SCALE GENOMIC DNA]</scope>
    <source>
        <strain evidence="2 3">DSM 101727</strain>
    </source>
</reference>
<evidence type="ECO:0000259" key="1">
    <source>
        <dbReference type="Pfam" id="PF13649"/>
    </source>
</evidence>
<proteinExistence type="predicted"/>
<dbReference type="PANTHER" id="PTHR43591">
    <property type="entry name" value="METHYLTRANSFERASE"/>
    <property type="match status" value="1"/>
</dbReference>